<name>A0ABP6WH01_9ACTN</name>
<sequence length="56" mass="6694">MSPKKPKHCPCCRRRVWWRRAARAAWRELHRVDPAWLTLILTAAMLAIAMYSTFIR</sequence>
<keyword evidence="1" id="KW-0812">Transmembrane</keyword>
<reference evidence="3" key="1">
    <citation type="journal article" date="2019" name="Int. J. Syst. Evol. Microbiol.">
        <title>The Global Catalogue of Microorganisms (GCM) 10K type strain sequencing project: providing services to taxonomists for standard genome sequencing and annotation.</title>
        <authorList>
            <consortium name="The Broad Institute Genomics Platform"/>
            <consortium name="The Broad Institute Genome Sequencing Center for Infectious Disease"/>
            <person name="Wu L."/>
            <person name="Ma J."/>
        </authorList>
    </citation>
    <scope>NUCLEOTIDE SEQUENCE [LARGE SCALE GENOMIC DNA]</scope>
    <source>
        <strain evidence="3">JCM 17326</strain>
    </source>
</reference>
<comment type="caution">
    <text evidence="2">The sequence shown here is derived from an EMBL/GenBank/DDBJ whole genome shotgun (WGS) entry which is preliminary data.</text>
</comment>
<keyword evidence="1" id="KW-1133">Transmembrane helix</keyword>
<protein>
    <submittedName>
        <fullName evidence="2">Uncharacterized protein</fullName>
    </submittedName>
</protein>
<dbReference type="EMBL" id="BAABDQ010000006">
    <property type="protein sequence ID" value="GAA3551100.1"/>
    <property type="molecule type" value="Genomic_DNA"/>
</dbReference>
<gene>
    <name evidence="2" type="ORF">GCM10022419_034240</name>
</gene>
<evidence type="ECO:0000256" key="1">
    <source>
        <dbReference type="SAM" id="Phobius"/>
    </source>
</evidence>
<dbReference type="Proteomes" id="UP001500630">
    <property type="component" value="Unassembled WGS sequence"/>
</dbReference>
<keyword evidence="1" id="KW-0472">Membrane</keyword>
<keyword evidence="3" id="KW-1185">Reference proteome</keyword>
<organism evidence="2 3">
    <name type="scientific">Nonomuraea rosea</name>
    <dbReference type="NCBI Taxonomy" id="638574"/>
    <lineage>
        <taxon>Bacteria</taxon>
        <taxon>Bacillati</taxon>
        <taxon>Actinomycetota</taxon>
        <taxon>Actinomycetes</taxon>
        <taxon>Streptosporangiales</taxon>
        <taxon>Streptosporangiaceae</taxon>
        <taxon>Nonomuraea</taxon>
    </lineage>
</organism>
<proteinExistence type="predicted"/>
<feature type="transmembrane region" description="Helical" evidence="1">
    <location>
        <begin position="35"/>
        <end position="54"/>
    </location>
</feature>
<evidence type="ECO:0000313" key="3">
    <source>
        <dbReference type="Proteomes" id="UP001500630"/>
    </source>
</evidence>
<accession>A0ABP6WH01</accession>
<evidence type="ECO:0000313" key="2">
    <source>
        <dbReference type="EMBL" id="GAA3551100.1"/>
    </source>
</evidence>